<dbReference type="EMBL" id="CYXP01000008">
    <property type="protein sequence ID" value="CUN28556.1"/>
    <property type="molecule type" value="Genomic_DNA"/>
</dbReference>
<evidence type="ECO:0000256" key="8">
    <source>
        <dbReference type="SAM" id="Phobius"/>
    </source>
</evidence>
<keyword evidence="6 8" id="KW-1133">Transmembrane helix</keyword>
<organism evidence="10 11">
    <name type="scientific">Parabacteroides distasonis</name>
    <dbReference type="NCBI Taxonomy" id="823"/>
    <lineage>
        <taxon>Bacteria</taxon>
        <taxon>Pseudomonadati</taxon>
        <taxon>Bacteroidota</taxon>
        <taxon>Bacteroidia</taxon>
        <taxon>Bacteroidales</taxon>
        <taxon>Tannerellaceae</taxon>
        <taxon>Parabacteroides</taxon>
    </lineage>
</organism>
<dbReference type="Pfam" id="PF06826">
    <property type="entry name" value="Asp-Al_Ex"/>
    <property type="match status" value="2"/>
</dbReference>
<dbReference type="InterPro" id="IPR006512">
    <property type="entry name" value="YidE_YbjL"/>
</dbReference>
<feature type="transmembrane region" description="Helical" evidence="8">
    <location>
        <begin position="421"/>
        <end position="442"/>
    </location>
</feature>
<protein>
    <submittedName>
        <fullName evidence="10">Putative transporter</fullName>
    </submittedName>
</protein>
<evidence type="ECO:0000256" key="2">
    <source>
        <dbReference type="ARBA" id="ARBA00009854"/>
    </source>
</evidence>
<dbReference type="GO" id="GO:0006813">
    <property type="term" value="P:potassium ion transport"/>
    <property type="evidence" value="ECO:0007669"/>
    <property type="project" value="InterPro"/>
</dbReference>
<feature type="transmembrane region" description="Helical" evidence="8">
    <location>
        <begin position="508"/>
        <end position="531"/>
    </location>
</feature>
<evidence type="ECO:0000259" key="9">
    <source>
        <dbReference type="PROSITE" id="PS51202"/>
    </source>
</evidence>
<feature type="transmembrane region" description="Helical" evidence="8">
    <location>
        <begin position="6"/>
        <end position="24"/>
    </location>
</feature>
<dbReference type="InterPro" id="IPR050144">
    <property type="entry name" value="AAE_transporter"/>
</dbReference>
<dbReference type="GO" id="GO:0005886">
    <property type="term" value="C:plasma membrane"/>
    <property type="evidence" value="ECO:0007669"/>
    <property type="project" value="UniProtKB-SubCell"/>
</dbReference>
<feature type="domain" description="RCK C-terminal" evidence="9">
    <location>
        <begin position="179"/>
        <end position="262"/>
    </location>
</feature>
<name>A0A173VPH8_PARDI</name>
<feature type="transmembrane region" description="Helical" evidence="8">
    <location>
        <begin position="479"/>
        <end position="496"/>
    </location>
</feature>
<reference evidence="10 11" key="1">
    <citation type="submission" date="2015-09" db="EMBL/GenBank/DDBJ databases">
        <authorList>
            <consortium name="Pathogen Informatics"/>
        </authorList>
    </citation>
    <scope>NUCLEOTIDE SEQUENCE [LARGE SCALE GENOMIC DNA]</scope>
    <source>
        <strain evidence="10 11">2789STDY5608872</strain>
    </source>
</reference>
<evidence type="ECO:0000256" key="4">
    <source>
        <dbReference type="ARBA" id="ARBA00022475"/>
    </source>
</evidence>
<evidence type="ECO:0000313" key="11">
    <source>
        <dbReference type="Proteomes" id="UP000095591"/>
    </source>
</evidence>
<dbReference type="InterPro" id="IPR036721">
    <property type="entry name" value="RCK_C_sf"/>
</dbReference>
<feature type="transmembrane region" description="Helical" evidence="8">
    <location>
        <begin position="89"/>
        <end position="109"/>
    </location>
</feature>
<evidence type="ECO:0000256" key="6">
    <source>
        <dbReference type="ARBA" id="ARBA00022989"/>
    </source>
</evidence>
<feature type="transmembrane region" description="Helical" evidence="8">
    <location>
        <begin position="144"/>
        <end position="164"/>
    </location>
</feature>
<dbReference type="NCBIfam" id="TIGR01625">
    <property type="entry name" value="YidE_YbjL_dupl"/>
    <property type="match status" value="2"/>
</dbReference>
<keyword evidence="5 8" id="KW-0812">Transmembrane</keyword>
<evidence type="ECO:0000256" key="7">
    <source>
        <dbReference type="ARBA" id="ARBA00023136"/>
    </source>
</evidence>
<comment type="subcellular location">
    <subcellularLocation>
        <location evidence="1">Cell membrane</location>
        <topology evidence="1">Multi-pass membrane protein</topology>
    </subcellularLocation>
</comment>
<evidence type="ECO:0000313" key="10">
    <source>
        <dbReference type="EMBL" id="CUN28556.1"/>
    </source>
</evidence>
<evidence type="ECO:0000256" key="1">
    <source>
        <dbReference type="ARBA" id="ARBA00004651"/>
    </source>
</evidence>
<dbReference type="PANTHER" id="PTHR30445">
    <property type="entry name" value="K(+)_H(+) ANTIPORTER SUBUNIT KHTT"/>
    <property type="match status" value="1"/>
</dbReference>
<dbReference type="Pfam" id="PF02080">
    <property type="entry name" value="TrkA_C"/>
    <property type="match status" value="2"/>
</dbReference>
<feature type="transmembrane region" description="Helical" evidence="8">
    <location>
        <begin position="31"/>
        <end position="52"/>
    </location>
</feature>
<dbReference type="Proteomes" id="UP000095591">
    <property type="component" value="Unassembled WGS sequence"/>
</dbReference>
<keyword evidence="7 8" id="KW-0472">Membrane</keyword>
<accession>A0A173VPH8</accession>
<dbReference type="AlphaFoldDB" id="A0A173VPH8"/>
<dbReference type="InterPro" id="IPR006037">
    <property type="entry name" value="RCK_C"/>
</dbReference>
<proteinExistence type="inferred from homology"/>
<feature type="transmembrane region" description="Helical" evidence="8">
    <location>
        <begin position="356"/>
        <end position="374"/>
    </location>
</feature>
<comment type="similarity">
    <text evidence="2">Belongs to the AAE transporter (TC 2.A.81) family.</text>
</comment>
<dbReference type="PANTHER" id="PTHR30445:SF3">
    <property type="entry name" value="TRANSPORT PROTEIN YIDE-RELATED"/>
    <property type="match status" value="1"/>
</dbReference>
<dbReference type="Gene3D" id="3.30.70.1450">
    <property type="entry name" value="Regulator of K+ conductance, C-terminal domain"/>
    <property type="match status" value="2"/>
</dbReference>
<feature type="domain" description="RCK C-terminal" evidence="9">
    <location>
        <begin position="263"/>
        <end position="346"/>
    </location>
</feature>
<evidence type="ECO:0000256" key="3">
    <source>
        <dbReference type="ARBA" id="ARBA00022448"/>
    </source>
</evidence>
<keyword evidence="4" id="KW-1003">Cell membrane</keyword>
<feature type="transmembrane region" description="Helical" evidence="8">
    <location>
        <begin position="380"/>
        <end position="400"/>
    </location>
</feature>
<dbReference type="RefSeq" id="WP_057319804.1">
    <property type="nucleotide sequence ID" value="NZ_CYXP01000008.1"/>
</dbReference>
<dbReference type="PROSITE" id="PS51202">
    <property type="entry name" value="RCK_C"/>
    <property type="match status" value="2"/>
</dbReference>
<evidence type="ECO:0000256" key="5">
    <source>
        <dbReference type="ARBA" id="ARBA00022692"/>
    </source>
</evidence>
<sequence>MFETLLQSSYFALFLIIALGFMLGRIQIKGLSLDVSAVIFIALLFGHFGVIIPKELGNMGLVLFIFTIGIQAGPGFFDSFRSKGKTLIILTLLIVGSACLTGILFKYILDIDTPSIVGLIAGALTSTPGLAVAIDSTQSSAASIAYGIAYPFGVIGVILFVKLLPKMLRKDLIAEAKALETQRKSQYPTLHTAAFKVTNKNICGKSLAQLQVRAMTGAVVSRIKHDNVISMPTPHTTLYEGDLLKAVGNDKALEQLTLLLGERIEGDLPLSGGQTLQSLLLTNKSIINKSLGHLNLQGTFGCTVTRVRRSGIDLSPEPNLVLKFGDKLMVAGEKESVNELAQFIGNDEKRLSDTDFFPIAMGIVLGVLFGKLNISFSDSFSFSPGLTGGILMVALVLSAIGKTGPTIWSMSGSANNLLRQLGLLLFLSEVGTSAGVNLVSTFQSSGLTLFGVGIAITMIPMIIAVLAGYYFFKINILDLVGTIAGGMTSTPGLAAADSMTDSPAPSVAYATVYPIAMVFLILFIQMIANLIV</sequence>
<dbReference type="GO" id="GO:0008324">
    <property type="term" value="F:monoatomic cation transmembrane transporter activity"/>
    <property type="evidence" value="ECO:0007669"/>
    <property type="project" value="InterPro"/>
</dbReference>
<feature type="transmembrane region" description="Helical" evidence="8">
    <location>
        <begin position="58"/>
        <end position="77"/>
    </location>
</feature>
<feature type="transmembrane region" description="Helical" evidence="8">
    <location>
        <begin position="448"/>
        <end position="472"/>
    </location>
</feature>
<dbReference type="SUPFAM" id="SSF116726">
    <property type="entry name" value="TrkA C-terminal domain-like"/>
    <property type="match status" value="2"/>
</dbReference>
<gene>
    <name evidence="10" type="ORF">ERS852429_03266</name>
</gene>
<keyword evidence="3" id="KW-0813">Transport</keyword>